<proteinExistence type="predicted"/>
<feature type="region of interest" description="Disordered" evidence="1">
    <location>
        <begin position="238"/>
        <end position="271"/>
    </location>
</feature>
<evidence type="ECO:0000313" key="4">
    <source>
        <dbReference type="EMBL" id="KAB1207252.1"/>
    </source>
</evidence>
<evidence type="ECO:0000259" key="3">
    <source>
        <dbReference type="PROSITE" id="PS51277"/>
    </source>
</evidence>
<dbReference type="InterPro" id="IPR004873">
    <property type="entry name" value="BURP_dom"/>
</dbReference>
<protein>
    <submittedName>
        <fullName evidence="4">BURP domain-containing protein 3</fullName>
    </submittedName>
</protein>
<dbReference type="Proteomes" id="UP000516437">
    <property type="component" value="Chromosome 7"/>
</dbReference>
<accession>A0A6A1V3G2</accession>
<name>A0A6A1V3G2_9ROSI</name>
<sequence length="608" mass="68009">MALRFPFGILLFYLLLLMCDRGNGARDVVAKQAMKHVELVMTDRDEVGRETKQYAKDQLDHISASGTRHDAGSGYGATYGTKLDVDDTGYAAAYRTKQDAKDSPYIASYGTKLVSDYAATYRTKQDAKNSGYKAAYGTKLDSDYAATYRTKQDAKDSGYKAAYGTKLDVDDSSYAAAYQTKQGAKDLPYQAAYRTKLDLVYEAAYGTEQEAKDSGYKAAYGTNLDVDDSSYKASYQIEEDAKDSSYETASGTKDDLKDSQTKQNEHWKREAKQNYMAAYGTKEVLKKSGMEHKEHCGQIDGVKGVAKKHDLKEAVVEIEKEKSQAYLNRKSYPANTQDVKDSNYISAYGDRDQERKASAMVHENHDIPAKRSSSHMDHLEAFKSGLFTMDDLHLGKLMPLRFPIRDFPQFLPREEADSIPFSILRLPNVLQLFSVHPDSPTAKAMEDTLRQCEAPPIKGEIKLCPTSLESMLDFVHSVLGSWTNLDVLTTTHPTMSTVLTQNYTISRIAEQVYSRKWVVCHPFPYPYKVFYCHLMERSKLFKVSLGGENGHEVEAVAVCHMDTSDWDPDSSLFRQLGVISGPSSPVCHFLPVYHLVWVPSPTAASASI</sequence>
<comment type="caution">
    <text evidence="4">The sequence shown here is derived from an EMBL/GenBank/DDBJ whole genome shotgun (WGS) entry which is preliminary data.</text>
</comment>
<organism evidence="4 5">
    <name type="scientific">Morella rubra</name>
    <name type="common">Chinese bayberry</name>
    <dbReference type="NCBI Taxonomy" id="262757"/>
    <lineage>
        <taxon>Eukaryota</taxon>
        <taxon>Viridiplantae</taxon>
        <taxon>Streptophyta</taxon>
        <taxon>Embryophyta</taxon>
        <taxon>Tracheophyta</taxon>
        <taxon>Spermatophyta</taxon>
        <taxon>Magnoliopsida</taxon>
        <taxon>eudicotyledons</taxon>
        <taxon>Gunneridae</taxon>
        <taxon>Pentapetalae</taxon>
        <taxon>rosids</taxon>
        <taxon>fabids</taxon>
        <taxon>Fagales</taxon>
        <taxon>Myricaceae</taxon>
        <taxon>Morella</taxon>
    </lineage>
</organism>
<dbReference type="InterPro" id="IPR044816">
    <property type="entry name" value="BURP"/>
</dbReference>
<evidence type="ECO:0000256" key="2">
    <source>
        <dbReference type="SAM" id="SignalP"/>
    </source>
</evidence>
<dbReference type="AlphaFoldDB" id="A0A6A1V3G2"/>
<keyword evidence="2" id="KW-0732">Signal</keyword>
<dbReference type="PANTHER" id="PTHR31236:SF59">
    <property type="entry name" value="BURP DOMAIN PROTEIN"/>
    <property type="match status" value="1"/>
</dbReference>
<dbReference type="PANTHER" id="PTHR31236">
    <property type="entry name" value="BURP DOMAIN PROTEIN USPL1-LIKE"/>
    <property type="match status" value="1"/>
</dbReference>
<evidence type="ECO:0000313" key="5">
    <source>
        <dbReference type="Proteomes" id="UP000516437"/>
    </source>
</evidence>
<gene>
    <name evidence="4" type="ORF">CJ030_MR7G011573</name>
</gene>
<evidence type="ECO:0000256" key="1">
    <source>
        <dbReference type="SAM" id="MobiDB-lite"/>
    </source>
</evidence>
<dbReference type="OrthoDB" id="1909293at2759"/>
<dbReference type="PROSITE" id="PS51277">
    <property type="entry name" value="BURP"/>
    <property type="match status" value="1"/>
</dbReference>
<dbReference type="EMBL" id="RXIC02000025">
    <property type="protein sequence ID" value="KAB1207252.1"/>
    <property type="molecule type" value="Genomic_DNA"/>
</dbReference>
<keyword evidence="5" id="KW-1185">Reference proteome</keyword>
<feature type="domain" description="BURP" evidence="3">
    <location>
        <begin position="386"/>
        <end position="600"/>
    </location>
</feature>
<feature type="signal peptide" evidence="2">
    <location>
        <begin position="1"/>
        <end position="24"/>
    </location>
</feature>
<dbReference type="SMART" id="SM01045">
    <property type="entry name" value="BURP"/>
    <property type="match status" value="1"/>
</dbReference>
<feature type="compositionally biased region" description="Basic and acidic residues" evidence="1">
    <location>
        <begin position="252"/>
        <end position="271"/>
    </location>
</feature>
<feature type="chain" id="PRO_5025600060" evidence="2">
    <location>
        <begin position="25"/>
        <end position="608"/>
    </location>
</feature>
<reference evidence="4 5" key="1">
    <citation type="journal article" date="2019" name="Plant Biotechnol. J.">
        <title>The red bayberry genome and genetic basis of sex determination.</title>
        <authorList>
            <person name="Jia H.M."/>
            <person name="Jia H.J."/>
            <person name="Cai Q.L."/>
            <person name="Wang Y."/>
            <person name="Zhao H.B."/>
            <person name="Yang W.F."/>
            <person name="Wang G.Y."/>
            <person name="Li Y.H."/>
            <person name="Zhan D.L."/>
            <person name="Shen Y.T."/>
            <person name="Niu Q.F."/>
            <person name="Chang L."/>
            <person name="Qiu J."/>
            <person name="Zhao L."/>
            <person name="Xie H.B."/>
            <person name="Fu W.Y."/>
            <person name="Jin J."/>
            <person name="Li X.W."/>
            <person name="Jiao Y."/>
            <person name="Zhou C.C."/>
            <person name="Tu T."/>
            <person name="Chai C.Y."/>
            <person name="Gao J.L."/>
            <person name="Fan L.J."/>
            <person name="van de Weg E."/>
            <person name="Wang J.Y."/>
            <person name="Gao Z.S."/>
        </authorList>
    </citation>
    <scope>NUCLEOTIDE SEQUENCE [LARGE SCALE GENOMIC DNA]</scope>
    <source>
        <tissue evidence="4">Leaves</tissue>
    </source>
</reference>
<dbReference type="Pfam" id="PF03181">
    <property type="entry name" value="BURP"/>
    <property type="match status" value="1"/>
</dbReference>